<sequence>MIRTTLLRPGAIALCATLALPAAAQDRTPAPEGARAYIISPENGATVSNPVTIRFGLEGMGVAPAGTMAEGTGHHHLIINVPQEDYDFSVAVPADDAHIHFGGGQTEVTLDLPAGEHSLWLLLGDAAHLPHDPPVMSEPIAVTVQP</sequence>
<reference evidence="3 4" key="1">
    <citation type="submission" date="2019-03" db="EMBL/GenBank/DDBJ databases">
        <title>Genomic Encyclopedia of Type Strains, Phase IV (KMG-IV): sequencing the most valuable type-strain genomes for metagenomic binning, comparative biology and taxonomic classification.</title>
        <authorList>
            <person name="Goeker M."/>
        </authorList>
    </citation>
    <scope>NUCLEOTIDE SEQUENCE [LARGE SCALE GENOMIC DNA]</scope>
    <source>
        <strain evidence="3 4">DSM 4868</strain>
    </source>
</reference>
<organism evidence="3 4">
    <name type="scientific">Rhodovulum euryhalinum</name>
    <dbReference type="NCBI Taxonomy" id="35805"/>
    <lineage>
        <taxon>Bacteria</taxon>
        <taxon>Pseudomonadati</taxon>
        <taxon>Pseudomonadota</taxon>
        <taxon>Alphaproteobacteria</taxon>
        <taxon>Rhodobacterales</taxon>
        <taxon>Paracoccaceae</taxon>
        <taxon>Rhodovulum</taxon>
    </lineage>
</organism>
<dbReference type="AlphaFoldDB" id="A0A4R2KLT1"/>
<evidence type="ECO:0000259" key="2">
    <source>
        <dbReference type="Pfam" id="PF14347"/>
    </source>
</evidence>
<keyword evidence="1" id="KW-0732">Signal</keyword>
<dbReference type="EMBL" id="SLWW01000002">
    <property type="protein sequence ID" value="TCO73487.1"/>
    <property type="molecule type" value="Genomic_DNA"/>
</dbReference>
<gene>
    <name evidence="3" type="ORF">EV655_102252</name>
</gene>
<evidence type="ECO:0000256" key="1">
    <source>
        <dbReference type="SAM" id="SignalP"/>
    </source>
</evidence>
<name>A0A4R2KLT1_9RHOB</name>
<protein>
    <submittedName>
        <fullName evidence="3">Uncharacterized protein DUF4399</fullName>
    </submittedName>
</protein>
<feature type="chain" id="PRO_5020943686" evidence="1">
    <location>
        <begin position="25"/>
        <end position="146"/>
    </location>
</feature>
<dbReference type="RefSeq" id="WP_132541873.1">
    <property type="nucleotide sequence ID" value="NZ_SLWW01000002.1"/>
</dbReference>
<proteinExistence type="predicted"/>
<dbReference type="InterPro" id="IPR025512">
    <property type="entry name" value="DUF4399"/>
</dbReference>
<dbReference type="Pfam" id="PF14347">
    <property type="entry name" value="DUF4399"/>
    <property type="match status" value="1"/>
</dbReference>
<evidence type="ECO:0000313" key="3">
    <source>
        <dbReference type="EMBL" id="TCO73487.1"/>
    </source>
</evidence>
<accession>A0A4R2KLT1</accession>
<dbReference type="Proteomes" id="UP000295142">
    <property type="component" value="Unassembled WGS sequence"/>
</dbReference>
<evidence type="ECO:0000313" key="4">
    <source>
        <dbReference type="Proteomes" id="UP000295142"/>
    </source>
</evidence>
<keyword evidence="4" id="KW-1185">Reference proteome</keyword>
<comment type="caution">
    <text evidence="3">The sequence shown here is derived from an EMBL/GenBank/DDBJ whole genome shotgun (WGS) entry which is preliminary data.</text>
</comment>
<feature type="domain" description="DUF4399" evidence="2">
    <location>
        <begin position="53"/>
        <end position="145"/>
    </location>
</feature>
<dbReference type="OrthoDB" id="531568at2"/>
<feature type="signal peptide" evidence="1">
    <location>
        <begin position="1"/>
        <end position="24"/>
    </location>
</feature>